<dbReference type="InterPro" id="IPR027417">
    <property type="entry name" value="P-loop_NTPase"/>
</dbReference>
<sequence>MSCSELSYSSLRNNHLYRDQETREQQDRRRNILHLIENYLESENLRETLCCLQQEARLLSEQYKLCDNVDLECIVKDYEDYYYMRFNKLPKLTKKIDTPVDYRKPNTNNGVLKRALARVKSAPPYKQTTLPDKPPIEEVQFANIVITPVTAQHSVSPPPAPVRNFEPARDLPEEWKPFVDTISQEIFTRDVHTRWSDVIGLDMAKKLLMEAIVYPIRYPELFKGLLSPWKGILLHGPPGK</sequence>
<evidence type="ECO:0000313" key="8">
    <source>
        <dbReference type="EMBL" id="CAG6775902.1"/>
    </source>
</evidence>
<evidence type="ECO:0000256" key="2">
    <source>
        <dbReference type="ARBA" id="ARBA00022490"/>
    </source>
</evidence>
<name>A0A8D9F3U0_9HEMI</name>
<evidence type="ECO:0000256" key="6">
    <source>
        <dbReference type="ARBA" id="ARBA00023212"/>
    </source>
</evidence>
<dbReference type="InterPro" id="IPR050304">
    <property type="entry name" value="MT-severing_AAA_ATPase"/>
</dbReference>
<evidence type="ECO:0000256" key="7">
    <source>
        <dbReference type="ARBA" id="ARBA00023235"/>
    </source>
</evidence>
<dbReference type="GO" id="GO:0005819">
    <property type="term" value="C:spindle"/>
    <property type="evidence" value="ECO:0007669"/>
    <property type="project" value="UniProtKB-SubCell"/>
</dbReference>
<dbReference type="Gene3D" id="3.40.50.300">
    <property type="entry name" value="P-loop containing nucleotide triphosphate hydrolases"/>
    <property type="match status" value="1"/>
</dbReference>
<dbReference type="GO" id="GO:0005524">
    <property type="term" value="F:ATP binding"/>
    <property type="evidence" value="ECO:0007669"/>
    <property type="project" value="UniProtKB-KW"/>
</dbReference>
<evidence type="ECO:0000256" key="3">
    <source>
        <dbReference type="ARBA" id="ARBA00022701"/>
    </source>
</evidence>
<organism evidence="8">
    <name type="scientific">Cacopsylla melanoneura</name>
    <dbReference type="NCBI Taxonomy" id="428564"/>
    <lineage>
        <taxon>Eukaryota</taxon>
        <taxon>Metazoa</taxon>
        <taxon>Ecdysozoa</taxon>
        <taxon>Arthropoda</taxon>
        <taxon>Hexapoda</taxon>
        <taxon>Insecta</taxon>
        <taxon>Pterygota</taxon>
        <taxon>Neoptera</taxon>
        <taxon>Paraneoptera</taxon>
        <taxon>Hemiptera</taxon>
        <taxon>Sternorrhyncha</taxon>
        <taxon>Psylloidea</taxon>
        <taxon>Psyllidae</taxon>
        <taxon>Psyllinae</taxon>
        <taxon>Cacopsylla</taxon>
    </lineage>
</organism>
<keyword evidence="6" id="KW-0206">Cytoskeleton</keyword>
<dbReference type="PROSITE" id="PS50896">
    <property type="entry name" value="LISH"/>
    <property type="match status" value="1"/>
</dbReference>
<dbReference type="EMBL" id="HBUF01600063">
    <property type="protein sequence ID" value="CAG6775902.1"/>
    <property type="molecule type" value="Transcribed_RNA"/>
</dbReference>
<reference evidence="8" key="1">
    <citation type="submission" date="2021-05" db="EMBL/GenBank/DDBJ databases">
        <authorList>
            <person name="Alioto T."/>
            <person name="Alioto T."/>
            <person name="Gomez Garrido J."/>
        </authorList>
    </citation>
    <scope>NUCLEOTIDE SEQUENCE</scope>
</reference>
<dbReference type="GO" id="GO:0016887">
    <property type="term" value="F:ATP hydrolysis activity"/>
    <property type="evidence" value="ECO:0007669"/>
    <property type="project" value="TreeGrafter"/>
</dbReference>
<dbReference type="AlphaFoldDB" id="A0A8D9F3U0"/>
<proteinExistence type="predicted"/>
<keyword evidence="5" id="KW-0067">ATP-binding</keyword>
<comment type="subcellular location">
    <subcellularLocation>
        <location evidence="1">Cytoplasm</location>
        <location evidence="1">Cytoskeleton</location>
        <location evidence="1">Spindle</location>
    </subcellularLocation>
</comment>
<dbReference type="PANTHER" id="PTHR23074:SF78">
    <property type="entry name" value="KATANIN P60 ATPASE-CONTAINING SUBUNIT A-LIKE 2"/>
    <property type="match status" value="1"/>
</dbReference>
<keyword evidence="4" id="KW-0547">Nucleotide-binding</keyword>
<dbReference type="InterPro" id="IPR006594">
    <property type="entry name" value="LisH"/>
</dbReference>
<dbReference type="GO" id="GO:0005874">
    <property type="term" value="C:microtubule"/>
    <property type="evidence" value="ECO:0007669"/>
    <property type="project" value="UniProtKB-KW"/>
</dbReference>
<accession>A0A8D9F3U0</accession>
<protein>
    <submittedName>
        <fullName evidence="8">Katanin p60 ATPase-containing subunit A-like 2</fullName>
    </submittedName>
</protein>
<keyword evidence="2" id="KW-0963">Cytoplasm</keyword>
<dbReference type="GO" id="GO:0016853">
    <property type="term" value="F:isomerase activity"/>
    <property type="evidence" value="ECO:0007669"/>
    <property type="project" value="UniProtKB-KW"/>
</dbReference>
<evidence type="ECO:0000256" key="5">
    <source>
        <dbReference type="ARBA" id="ARBA00022840"/>
    </source>
</evidence>
<dbReference type="SUPFAM" id="SSF52540">
    <property type="entry name" value="P-loop containing nucleoside triphosphate hydrolases"/>
    <property type="match status" value="1"/>
</dbReference>
<keyword evidence="3" id="KW-0493">Microtubule</keyword>
<evidence type="ECO:0000256" key="4">
    <source>
        <dbReference type="ARBA" id="ARBA00022741"/>
    </source>
</evidence>
<dbReference type="PANTHER" id="PTHR23074">
    <property type="entry name" value="AAA DOMAIN-CONTAINING"/>
    <property type="match status" value="1"/>
</dbReference>
<keyword evidence="7" id="KW-0413">Isomerase</keyword>
<evidence type="ECO:0000256" key="1">
    <source>
        <dbReference type="ARBA" id="ARBA00004186"/>
    </source>
</evidence>